<keyword evidence="3" id="KW-1185">Reference proteome</keyword>
<organism evidence="2 3">
    <name type="scientific">Petrolisthes cinctipes</name>
    <name type="common">Flat porcelain crab</name>
    <dbReference type="NCBI Taxonomy" id="88211"/>
    <lineage>
        <taxon>Eukaryota</taxon>
        <taxon>Metazoa</taxon>
        <taxon>Ecdysozoa</taxon>
        <taxon>Arthropoda</taxon>
        <taxon>Crustacea</taxon>
        <taxon>Multicrustacea</taxon>
        <taxon>Malacostraca</taxon>
        <taxon>Eumalacostraca</taxon>
        <taxon>Eucarida</taxon>
        <taxon>Decapoda</taxon>
        <taxon>Pleocyemata</taxon>
        <taxon>Anomura</taxon>
        <taxon>Galatheoidea</taxon>
        <taxon>Porcellanidae</taxon>
        <taxon>Petrolisthes</taxon>
    </lineage>
</organism>
<sequence>MGCVGDDSIYGDALTLLQPPTPTPLPTPTPTPTPPTHTHTSYPHPHLLPTPTPTSPTHTYTSYPHLHLLPTPTPPTHTHTSYPHPHLLPTPPLLPHPHLQPTPPPPTHTHTHTKSEMVKSFDLVLRKEKMLVSQGRRGEGDLLFEGETVTREKKKYEVSQCVEGGKEGWKDNDEPTPSRKSFEL</sequence>
<feature type="region of interest" description="Disordered" evidence="1">
    <location>
        <begin position="162"/>
        <end position="184"/>
    </location>
</feature>
<dbReference type="Proteomes" id="UP001286313">
    <property type="component" value="Unassembled WGS sequence"/>
</dbReference>
<feature type="region of interest" description="Disordered" evidence="1">
    <location>
        <begin position="1"/>
        <end position="114"/>
    </location>
</feature>
<gene>
    <name evidence="2" type="ORF">Pcinc_040139</name>
</gene>
<dbReference type="EMBL" id="JAWQEG010007006">
    <property type="protein sequence ID" value="KAK3853314.1"/>
    <property type="molecule type" value="Genomic_DNA"/>
</dbReference>
<evidence type="ECO:0000256" key="1">
    <source>
        <dbReference type="SAM" id="MobiDB-lite"/>
    </source>
</evidence>
<feature type="compositionally biased region" description="Low complexity" evidence="1">
    <location>
        <begin position="55"/>
        <end position="85"/>
    </location>
</feature>
<reference evidence="2" key="1">
    <citation type="submission" date="2023-10" db="EMBL/GenBank/DDBJ databases">
        <title>Genome assemblies of two species of porcelain crab, Petrolisthes cinctipes and Petrolisthes manimaculis (Anomura: Porcellanidae).</title>
        <authorList>
            <person name="Angst P."/>
        </authorList>
    </citation>
    <scope>NUCLEOTIDE SEQUENCE</scope>
    <source>
        <strain evidence="2">PB745_01</strain>
        <tissue evidence="2">Gill</tissue>
    </source>
</reference>
<dbReference type="PRINTS" id="PR01217">
    <property type="entry name" value="PRICHEXTENSN"/>
</dbReference>
<feature type="compositionally biased region" description="Pro residues" evidence="1">
    <location>
        <begin position="19"/>
        <end position="35"/>
    </location>
</feature>
<evidence type="ECO:0000313" key="3">
    <source>
        <dbReference type="Proteomes" id="UP001286313"/>
    </source>
</evidence>
<accession>A0AAE1BPS0</accession>
<name>A0AAE1BPS0_PETCI</name>
<feature type="compositionally biased region" description="Low complexity" evidence="1">
    <location>
        <begin position="36"/>
        <end position="45"/>
    </location>
</feature>
<proteinExistence type="predicted"/>
<feature type="compositionally biased region" description="Basic and acidic residues" evidence="1">
    <location>
        <begin position="164"/>
        <end position="184"/>
    </location>
</feature>
<dbReference type="AlphaFoldDB" id="A0AAE1BPS0"/>
<evidence type="ECO:0000313" key="2">
    <source>
        <dbReference type="EMBL" id="KAK3853314.1"/>
    </source>
</evidence>
<comment type="caution">
    <text evidence="2">The sequence shown here is derived from an EMBL/GenBank/DDBJ whole genome shotgun (WGS) entry which is preliminary data.</text>
</comment>
<feature type="compositionally biased region" description="Pro residues" evidence="1">
    <location>
        <begin position="86"/>
        <end position="107"/>
    </location>
</feature>
<protein>
    <submittedName>
        <fullName evidence="2">Uncharacterized protein</fullName>
    </submittedName>
</protein>